<dbReference type="EMBL" id="GBRH01172304">
    <property type="protein sequence ID" value="JAE25592.1"/>
    <property type="molecule type" value="Transcribed_RNA"/>
</dbReference>
<dbReference type="AlphaFoldDB" id="A0A0A9GMA9"/>
<reference evidence="1" key="1">
    <citation type="submission" date="2014-09" db="EMBL/GenBank/DDBJ databases">
        <authorList>
            <person name="Magalhaes I.L.F."/>
            <person name="Oliveira U."/>
            <person name="Santos F.R."/>
            <person name="Vidigal T.H.D.A."/>
            <person name="Brescovit A.D."/>
            <person name="Santos A.J."/>
        </authorList>
    </citation>
    <scope>NUCLEOTIDE SEQUENCE</scope>
    <source>
        <tissue evidence="1">Shoot tissue taken approximately 20 cm above the soil surface</tissue>
    </source>
</reference>
<organism evidence="1">
    <name type="scientific">Arundo donax</name>
    <name type="common">Giant reed</name>
    <name type="synonym">Donax arundinaceus</name>
    <dbReference type="NCBI Taxonomy" id="35708"/>
    <lineage>
        <taxon>Eukaryota</taxon>
        <taxon>Viridiplantae</taxon>
        <taxon>Streptophyta</taxon>
        <taxon>Embryophyta</taxon>
        <taxon>Tracheophyta</taxon>
        <taxon>Spermatophyta</taxon>
        <taxon>Magnoliopsida</taxon>
        <taxon>Liliopsida</taxon>
        <taxon>Poales</taxon>
        <taxon>Poaceae</taxon>
        <taxon>PACMAD clade</taxon>
        <taxon>Arundinoideae</taxon>
        <taxon>Arundineae</taxon>
        <taxon>Arundo</taxon>
    </lineage>
</organism>
<protein>
    <submittedName>
        <fullName evidence="1">Uncharacterized protein</fullName>
    </submittedName>
</protein>
<name>A0A0A9GMA9_ARUDO</name>
<accession>A0A0A9GMA9</accession>
<reference evidence="1" key="2">
    <citation type="journal article" date="2015" name="Data Brief">
        <title>Shoot transcriptome of the giant reed, Arundo donax.</title>
        <authorList>
            <person name="Barrero R.A."/>
            <person name="Guerrero F.D."/>
            <person name="Moolhuijzen P."/>
            <person name="Goolsby J.A."/>
            <person name="Tidwell J."/>
            <person name="Bellgard S.E."/>
            <person name="Bellgard M.I."/>
        </authorList>
    </citation>
    <scope>NUCLEOTIDE SEQUENCE</scope>
    <source>
        <tissue evidence="1">Shoot tissue taken approximately 20 cm above the soil surface</tissue>
    </source>
</reference>
<sequence length="38" mass="4269">MLLLMQMQSSEPLVIAISYSLMYSKVIAQGRCSFTRDG</sequence>
<evidence type="ECO:0000313" key="1">
    <source>
        <dbReference type="EMBL" id="JAE25592.1"/>
    </source>
</evidence>
<proteinExistence type="predicted"/>